<evidence type="ECO:0000256" key="4">
    <source>
        <dbReference type="ARBA" id="ARBA00022695"/>
    </source>
</evidence>
<dbReference type="GO" id="GO:0016757">
    <property type="term" value="F:glycosyltransferase activity"/>
    <property type="evidence" value="ECO:0007669"/>
    <property type="project" value="UniProtKB-KW"/>
</dbReference>
<evidence type="ECO:0000259" key="7">
    <source>
        <dbReference type="PROSITE" id="PS52018"/>
    </source>
</evidence>
<proteinExistence type="inferred from homology"/>
<evidence type="ECO:0000256" key="5">
    <source>
        <dbReference type="ARBA" id="ARBA00023125"/>
    </source>
</evidence>
<dbReference type="GO" id="GO:0003677">
    <property type="term" value="F:DNA binding"/>
    <property type="evidence" value="ECO:0007669"/>
    <property type="project" value="UniProtKB-UniRule"/>
</dbReference>
<dbReference type="PROSITE" id="PS52018">
    <property type="entry name" value="DART"/>
    <property type="match status" value="1"/>
</dbReference>
<comment type="caution">
    <text evidence="6">Lacks conserved residue(s) required for the propagation of feature annotation.</text>
</comment>
<keyword evidence="1 6" id="KW-1277">Toxin-antitoxin system</keyword>
<dbReference type="InterPro" id="IPR029494">
    <property type="entry name" value="DarT"/>
</dbReference>
<evidence type="ECO:0000256" key="6">
    <source>
        <dbReference type="PROSITE-ProRule" id="PRU01362"/>
    </source>
</evidence>
<protein>
    <recommendedName>
        <fullName evidence="7">DarT domain-containing protein</fullName>
    </recommendedName>
</protein>
<gene>
    <name evidence="8" type="ORF">HPS9_11270</name>
</gene>
<keyword evidence="3" id="KW-0808">Transferase</keyword>
<keyword evidence="4" id="KW-0548">Nucleotidyltransferase</keyword>
<evidence type="ECO:0000313" key="8">
    <source>
        <dbReference type="EMBL" id="KDB44283.1"/>
    </source>
</evidence>
<evidence type="ECO:0000256" key="1">
    <source>
        <dbReference type="ARBA" id="ARBA00022649"/>
    </source>
</evidence>
<name>A0A837AEF4_GLAPU</name>
<accession>A0A837AEF4</accession>
<organism evidence="8 9">
    <name type="scientific">Glaesserella parasuis HPS9</name>
    <dbReference type="NCBI Taxonomy" id="1450513"/>
    <lineage>
        <taxon>Bacteria</taxon>
        <taxon>Pseudomonadati</taxon>
        <taxon>Pseudomonadota</taxon>
        <taxon>Gammaproteobacteria</taxon>
        <taxon>Pasteurellales</taxon>
        <taxon>Pasteurellaceae</taxon>
        <taxon>Glaesserella</taxon>
    </lineage>
</organism>
<dbReference type="Proteomes" id="UP000027441">
    <property type="component" value="Unassembled WGS sequence"/>
</dbReference>
<dbReference type="EMBL" id="JDSN01000185">
    <property type="protein sequence ID" value="KDB44283.1"/>
    <property type="molecule type" value="Genomic_DNA"/>
</dbReference>
<sequence length="189" mass="22585">MKHILEVGLLGREALSEKSISYHYNDQYRLDNIPNGICCSISFPNYKMFWGIRKNQENQFGVDIDKDWVILRLKPDILWEKKAYFCRYNAASNQERFNKDKMNAKAFKAMFEDLEYVERNQLNIPDNFTTNPQAEVVFIEKIEPEWIIDICKKNGYGMDCYKPSDLNTAKYENETLFKPRSDYQYWTKH</sequence>
<dbReference type="AlphaFoldDB" id="A0A837AEF4"/>
<reference evidence="8 9" key="1">
    <citation type="submission" date="2014-02" db="EMBL/GenBank/DDBJ databases">
        <title>Comparative genomics of Haemophilus parasuis isolated from pig lungs.</title>
        <authorList>
            <person name="Kittichotirat W."/>
            <person name="Bumgarner R.E."/>
            <person name="Lawrence P."/>
        </authorList>
    </citation>
    <scope>NUCLEOTIDE SEQUENCE [LARGE SCALE GENOMIC DNA]</scope>
    <source>
        <strain evidence="8 9">HPS9</strain>
    </source>
</reference>
<evidence type="ECO:0000313" key="9">
    <source>
        <dbReference type="Proteomes" id="UP000027441"/>
    </source>
</evidence>
<keyword evidence="2" id="KW-0328">Glycosyltransferase</keyword>
<feature type="domain" description="DarT" evidence="7">
    <location>
        <begin position="1"/>
        <end position="185"/>
    </location>
</feature>
<dbReference type="Pfam" id="PF14487">
    <property type="entry name" value="DarT"/>
    <property type="match status" value="1"/>
</dbReference>
<evidence type="ECO:0000256" key="3">
    <source>
        <dbReference type="ARBA" id="ARBA00022679"/>
    </source>
</evidence>
<evidence type="ECO:0000256" key="2">
    <source>
        <dbReference type="ARBA" id="ARBA00022676"/>
    </source>
</evidence>
<comment type="caution">
    <text evidence="8">The sequence shown here is derived from an EMBL/GenBank/DDBJ whole genome shotgun (WGS) entry which is preliminary data.</text>
</comment>
<dbReference type="GO" id="GO:0016779">
    <property type="term" value="F:nucleotidyltransferase activity"/>
    <property type="evidence" value="ECO:0007669"/>
    <property type="project" value="UniProtKB-KW"/>
</dbReference>
<keyword evidence="5 6" id="KW-0238">DNA-binding</keyword>
<comment type="similarity">
    <text evidence="6">Belongs to the DarT ADP-ribosyltransferase family.</text>
</comment>